<protein>
    <submittedName>
        <fullName evidence="1">Uncharacterized protein</fullName>
    </submittedName>
</protein>
<dbReference type="EMBL" id="UZAL01012419">
    <property type="protein sequence ID" value="VDP06672.1"/>
    <property type="molecule type" value="Genomic_DNA"/>
</dbReference>
<dbReference type="AlphaFoldDB" id="A0A183NQN5"/>
<accession>A0A183NQN5</accession>
<gene>
    <name evidence="1" type="ORF">SMTD_LOCUS4420</name>
</gene>
<keyword evidence="2" id="KW-1185">Reference proteome</keyword>
<evidence type="ECO:0000313" key="2">
    <source>
        <dbReference type="Proteomes" id="UP000269396"/>
    </source>
</evidence>
<reference evidence="1 2" key="1">
    <citation type="submission" date="2018-11" db="EMBL/GenBank/DDBJ databases">
        <authorList>
            <consortium name="Pathogen Informatics"/>
        </authorList>
    </citation>
    <scope>NUCLEOTIDE SEQUENCE [LARGE SCALE GENOMIC DNA]</scope>
    <source>
        <strain>Denwood</strain>
        <strain evidence="2">Zambia</strain>
    </source>
</reference>
<dbReference type="STRING" id="31246.A0A183NQN5"/>
<sequence>MEDLRTRRGTGINSDHHLVVVKMELKLKKQWTTGETAFLRHTENLNEFKITVNNRFQALQDLLKEGETTMEDNWKKIKEALTSTCWEVLSRKKHHHKEWISTETLSKIQKRRKKKTAINNSRTRTEKVKARTEYTEANKEVKRSIRVDKRKYVKYLSATVEKAAREGNMRQLYDATKKLAGKYSKPERLVKDKGIPTIEIQEQKSRWVEHFEELWDRSAKLNPPDIKAVPTDHR</sequence>
<organism evidence="1 2">
    <name type="scientific">Schistosoma mattheei</name>
    <dbReference type="NCBI Taxonomy" id="31246"/>
    <lineage>
        <taxon>Eukaryota</taxon>
        <taxon>Metazoa</taxon>
        <taxon>Spiralia</taxon>
        <taxon>Lophotrochozoa</taxon>
        <taxon>Platyhelminthes</taxon>
        <taxon>Trematoda</taxon>
        <taxon>Digenea</taxon>
        <taxon>Strigeidida</taxon>
        <taxon>Schistosomatoidea</taxon>
        <taxon>Schistosomatidae</taxon>
        <taxon>Schistosoma</taxon>
    </lineage>
</organism>
<name>A0A183NQN5_9TREM</name>
<evidence type="ECO:0000313" key="1">
    <source>
        <dbReference type="EMBL" id="VDP06672.1"/>
    </source>
</evidence>
<dbReference type="Proteomes" id="UP000269396">
    <property type="component" value="Unassembled WGS sequence"/>
</dbReference>
<proteinExistence type="predicted"/>